<feature type="non-terminal residue" evidence="2">
    <location>
        <position position="221"/>
    </location>
</feature>
<organism evidence="2">
    <name type="scientific">marine sediment metagenome</name>
    <dbReference type="NCBI Taxonomy" id="412755"/>
    <lineage>
        <taxon>unclassified sequences</taxon>
        <taxon>metagenomes</taxon>
        <taxon>ecological metagenomes</taxon>
    </lineage>
</organism>
<comment type="caution">
    <text evidence="2">The sequence shown here is derived from an EMBL/GenBank/DDBJ whole genome shotgun (WGS) entry which is preliminary data.</text>
</comment>
<evidence type="ECO:0008006" key="3">
    <source>
        <dbReference type="Google" id="ProtNLM"/>
    </source>
</evidence>
<name>X0UVU2_9ZZZZ</name>
<evidence type="ECO:0000313" key="2">
    <source>
        <dbReference type="EMBL" id="GAG04428.1"/>
    </source>
</evidence>
<accession>X0UVU2</accession>
<dbReference type="EMBL" id="BARS01022823">
    <property type="protein sequence ID" value="GAG04428.1"/>
    <property type="molecule type" value="Genomic_DNA"/>
</dbReference>
<feature type="region of interest" description="Disordered" evidence="1">
    <location>
        <begin position="154"/>
        <end position="221"/>
    </location>
</feature>
<dbReference type="AlphaFoldDB" id="X0UVU2"/>
<gene>
    <name evidence="2" type="ORF">S01H1_36432</name>
</gene>
<evidence type="ECO:0000256" key="1">
    <source>
        <dbReference type="SAM" id="MobiDB-lite"/>
    </source>
</evidence>
<dbReference type="Gene3D" id="2.60.40.3500">
    <property type="match status" value="1"/>
</dbReference>
<reference evidence="2" key="1">
    <citation type="journal article" date="2014" name="Front. Microbiol.">
        <title>High frequency of phylogenetically diverse reductive dehalogenase-homologous genes in deep subseafloor sedimentary metagenomes.</title>
        <authorList>
            <person name="Kawai M."/>
            <person name="Futagami T."/>
            <person name="Toyoda A."/>
            <person name="Takaki Y."/>
            <person name="Nishi S."/>
            <person name="Hori S."/>
            <person name="Arai W."/>
            <person name="Tsubouchi T."/>
            <person name="Morono Y."/>
            <person name="Uchiyama I."/>
            <person name="Ito T."/>
            <person name="Fujiyama A."/>
            <person name="Inagaki F."/>
            <person name="Takami H."/>
        </authorList>
    </citation>
    <scope>NUCLEOTIDE SEQUENCE</scope>
    <source>
        <strain evidence="2">Expedition CK06-06</strain>
    </source>
</reference>
<proteinExistence type="predicted"/>
<feature type="compositionally biased region" description="Polar residues" evidence="1">
    <location>
        <begin position="165"/>
        <end position="177"/>
    </location>
</feature>
<protein>
    <recommendedName>
        <fullName evidence="3">AMIN domain-containing protein</fullName>
    </recommendedName>
</protein>
<sequence>MKVNRYSLSKLHLIMFLVASLALSSEPLFGSFQLEKISVECDGNTTLALIQTDGVPAFEHFKLGDEMFRVVVDLKETVNPAGVGEYGEFPCSNLVSIRTSQFSHEPLVARAVFDFAHEIEWRVEQQGEKLSLFFSTPEEQRFPSITVFQAEAKIETKKQPEPTEIVSTEKGSPSSKGTGELKGSSPPPVKRKGKQIFPAREKVEYRPRNPRDPFASLIGKE</sequence>
<feature type="compositionally biased region" description="Basic and acidic residues" evidence="1">
    <location>
        <begin position="199"/>
        <end position="211"/>
    </location>
</feature>